<gene>
    <name evidence="2" type="ORF">Tci_876346</name>
</gene>
<comment type="caution">
    <text evidence="2">The sequence shown here is derived from an EMBL/GenBank/DDBJ whole genome shotgun (WGS) entry which is preliminary data.</text>
</comment>
<feature type="region of interest" description="Disordered" evidence="1">
    <location>
        <begin position="51"/>
        <end position="72"/>
    </location>
</feature>
<evidence type="ECO:0000256" key="1">
    <source>
        <dbReference type="SAM" id="MobiDB-lite"/>
    </source>
</evidence>
<sequence length="72" mass="7830">PVAATNPDHHHHLDAITSAGTSPPRYPYEHRPITITIPTTTTIIIIISTTRHASSLPPNLPPTPRHSTIATR</sequence>
<protein>
    <submittedName>
        <fullName evidence="2">Uncharacterized protein</fullName>
    </submittedName>
</protein>
<feature type="region of interest" description="Disordered" evidence="1">
    <location>
        <begin position="1"/>
        <end position="27"/>
    </location>
</feature>
<proteinExistence type="predicted"/>
<dbReference type="AlphaFoldDB" id="A0A699T2F6"/>
<feature type="non-terminal residue" evidence="2">
    <location>
        <position position="1"/>
    </location>
</feature>
<organism evidence="2">
    <name type="scientific">Tanacetum cinerariifolium</name>
    <name type="common">Dalmatian daisy</name>
    <name type="synonym">Chrysanthemum cinerariifolium</name>
    <dbReference type="NCBI Taxonomy" id="118510"/>
    <lineage>
        <taxon>Eukaryota</taxon>
        <taxon>Viridiplantae</taxon>
        <taxon>Streptophyta</taxon>
        <taxon>Embryophyta</taxon>
        <taxon>Tracheophyta</taxon>
        <taxon>Spermatophyta</taxon>
        <taxon>Magnoliopsida</taxon>
        <taxon>eudicotyledons</taxon>
        <taxon>Gunneridae</taxon>
        <taxon>Pentapetalae</taxon>
        <taxon>asterids</taxon>
        <taxon>campanulids</taxon>
        <taxon>Asterales</taxon>
        <taxon>Asteraceae</taxon>
        <taxon>Asteroideae</taxon>
        <taxon>Anthemideae</taxon>
        <taxon>Anthemidinae</taxon>
        <taxon>Tanacetum</taxon>
    </lineage>
</organism>
<reference evidence="2" key="1">
    <citation type="journal article" date="2019" name="Sci. Rep.">
        <title>Draft genome of Tanacetum cinerariifolium, the natural source of mosquito coil.</title>
        <authorList>
            <person name="Yamashiro T."/>
            <person name="Shiraishi A."/>
            <person name="Satake H."/>
            <person name="Nakayama K."/>
        </authorList>
    </citation>
    <scope>NUCLEOTIDE SEQUENCE</scope>
</reference>
<dbReference type="EMBL" id="BKCJ011211312">
    <property type="protein sequence ID" value="GFD04377.1"/>
    <property type="molecule type" value="Genomic_DNA"/>
</dbReference>
<evidence type="ECO:0000313" key="2">
    <source>
        <dbReference type="EMBL" id="GFD04377.1"/>
    </source>
</evidence>
<accession>A0A699T2F6</accession>
<name>A0A699T2F6_TANCI</name>